<dbReference type="EMBL" id="AZGD01000005">
    <property type="protein sequence ID" value="KRM20358.1"/>
    <property type="molecule type" value="Genomic_DNA"/>
</dbReference>
<evidence type="ECO:0000313" key="2">
    <source>
        <dbReference type="Proteomes" id="UP000051054"/>
    </source>
</evidence>
<dbReference type="STRING" id="1423755.FC40_GL000160"/>
<dbReference type="InterPro" id="IPR032254">
    <property type="entry name" value="DUF4828"/>
</dbReference>
<dbReference type="OrthoDB" id="2246468at2"/>
<keyword evidence="2" id="KW-1185">Reference proteome</keyword>
<reference evidence="1 2" key="1">
    <citation type="journal article" date="2015" name="Genome Announc.">
        <title>Expanding the biotechnology potential of lactobacilli through comparative genomics of 213 strains and associated genera.</title>
        <authorList>
            <person name="Sun Z."/>
            <person name="Harris H.M."/>
            <person name="McCann A."/>
            <person name="Guo C."/>
            <person name="Argimon S."/>
            <person name="Zhang W."/>
            <person name="Yang X."/>
            <person name="Jeffery I.B."/>
            <person name="Cooney J.C."/>
            <person name="Kagawa T.F."/>
            <person name="Liu W."/>
            <person name="Song Y."/>
            <person name="Salvetti E."/>
            <person name="Wrobel A."/>
            <person name="Rasinkangas P."/>
            <person name="Parkhill J."/>
            <person name="Rea M.C."/>
            <person name="O'Sullivan O."/>
            <person name="Ritari J."/>
            <person name="Douillard F.P."/>
            <person name="Paul Ross R."/>
            <person name="Yang R."/>
            <person name="Briner A.E."/>
            <person name="Felis G.E."/>
            <person name="de Vos W.M."/>
            <person name="Barrangou R."/>
            <person name="Klaenhammer T.R."/>
            <person name="Caufield P.W."/>
            <person name="Cui Y."/>
            <person name="Zhang H."/>
            <person name="O'Toole P.W."/>
        </authorList>
    </citation>
    <scope>NUCLEOTIDE SEQUENCE [LARGE SCALE GENOMIC DNA]</scope>
    <source>
        <strain evidence="1 2">DSM 18933</strain>
    </source>
</reference>
<evidence type="ECO:0000313" key="1">
    <source>
        <dbReference type="EMBL" id="KRM20358.1"/>
    </source>
</evidence>
<sequence length="122" mass="14450">MEHRKLIGNWNQVSSNFIKMKDFLNLKKKGLPTSFNHQHFYGTWSFFDDLSNRQHRLQITDKLEIMIDSKILPGKFLSINEHSLNFLDSYGYHLRINLVNGVPSEVYDEADDRSYPLKKFDI</sequence>
<dbReference type="AlphaFoldDB" id="A0A0R1WZP9"/>
<dbReference type="Pfam" id="PF16110">
    <property type="entry name" value="DUF4828"/>
    <property type="match status" value="1"/>
</dbReference>
<comment type="caution">
    <text evidence="1">The sequence shown here is derived from an EMBL/GenBank/DDBJ whole genome shotgun (WGS) entry which is preliminary data.</text>
</comment>
<accession>A0A0R1WZP9</accession>
<organism evidence="1 2">
    <name type="scientific">Ligilactobacillus hayakitensis DSM 18933 = JCM 14209</name>
    <dbReference type="NCBI Taxonomy" id="1423755"/>
    <lineage>
        <taxon>Bacteria</taxon>
        <taxon>Bacillati</taxon>
        <taxon>Bacillota</taxon>
        <taxon>Bacilli</taxon>
        <taxon>Lactobacillales</taxon>
        <taxon>Lactobacillaceae</taxon>
        <taxon>Ligilactobacillus</taxon>
    </lineage>
</organism>
<protein>
    <recommendedName>
        <fullName evidence="3">DUF4828 domain-containing protein</fullName>
    </recommendedName>
</protein>
<dbReference type="eggNOG" id="ENOG5033ARR">
    <property type="taxonomic scope" value="Bacteria"/>
</dbReference>
<evidence type="ECO:0008006" key="3">
    <source>
        <dbReference type="Google" id="ProtNLM"/>
    </source>
</evidence>
<proteinExistence type="predicted"/>
<name>A0A0R1WZP9_9LACO</name>
<dbReference type="PATRIC" id="fig|1423755.3.peg.172"/>
<dbReference type="Proteomes" id="UP000051054">
    <property type="component" value="Unassembled WGS sequence"/>
</dbReference>
<gene>
    <name evidence="1" type="ORF">FC40_GL000160</name>
</gene>
<dbReference type="RefSeq" id="WP_025022397.1">
    <property type="nucleotide sequence ID" value="NZ_AZGD01000005.1"/>
</dbReference>